<keyword evidence="1" id="KW-0732">Signal</keyword>
<dbReference type="VEuPathDB" id="CryptoDB:Cvel_24357"/>
<reference evidence="2" key="1">
    <citation type="submission" date="2014-11" db="EMBL/GenBank/DDBJ databases">
        <authorList>
            <person name="Otto D Thomas"/>
            <person name="Naeem Raeece"/>
        </authorList>
    </citation>
    <scope>NUCLEOTIDE SEQUENCE</scope>
</reference>
<accession>A0A0G4H1V2</accession>
<dbReference type="PANTHER" id="PTHR47200:SF2">
    <property type="entry name" value="THYLAKOID LUMENAL 15 KDA PROTEIN 1, CHLOROPLASTIC"/>
    <property type="match status" value="1"/>
</dbReference>
<evidence type="ECO:0000256" key="1">
    <source>
        <dbReference type="SAM" id="SignalP"/>
    </source>
</evidence>
<dbReference type="PhylomeDB" id="A0A0G4H1V2"/>
<proteinExistence type="predicted"/>
<dbReference type="PROSITE" id="PS51257">
    <property type="entry name" value="PROKAR_LIPOPROTEIN"/>
    <property type="match status" value="1"/>
</dbReference>
<feature type="signal peptide" evidence="1">
    <location>
        <begin position="1"/>
        <end position="25"/>
    </location>
</feature>
<dbReference type="InterPro" id="IPR001646">
    <property type="entry name" value="5peptide_repeat"/>
</dbReference>
<evidence type="ECO:0000313" key="2">
    <source>
        <dbReference type="EMBL" id="CEM37606.1"/>
    </source>
</evidence>
<organism evidence="2">
    <name type="scientific">Chromera velia CCMP2878</name>
    <dbReference type="NCBI Taxonomy" id="1169474"/>
    <lineage>
        <taxon>Eukaryota</taxon>
        <taxon>Sar</taxon>
        <taxon>Alveolata</taxon>
        <taxon>Colpodellida</taxon>
        <taxon>Chromeraceae</taxon>
        <taxon>Chromera</taxon>
    </lineage>
</organism>
<evidence type="ECO:0008006" key="3">
    <source>
        <dbReference type="Google" id="ProtNLM"/>
    </source>
</evidence>
<feature type="chain" id="PRO_5005190856" description="Pentapeptide repeat-containing protein" evidence="1">
    <location>
        <begin position="26"/>
        <end position="258"/>
    </location>
</feature>
<dbReference type="InterPro" id="IPR044213">
    <property type="entry name" value="At2g44920-like"/>
</dbReference>
<dbReference type="PANTHER" id="PTHR47200">
    <property type="entry name" value="THYLAKOID LUMENAL 15 KDA PROTEIN 1, CHLOROPLASTIC"/>
    <property type="match status" value="1"/>
</dbReference>
<dbReference type="Gene3D" id="2.160.20.80">
    <property type="entry name" value="E3 ubiquitin-protein ligase SopA"/>
    <property type="match status" value="1"/>
</dbReference>
<protein>
    <recommendedName>
        <fullName evidence="3">Pentapeptide repeat-containing protein</fullName>
    </recommendedName>
</protein>
<name>A0A0G4H1V2_9ALVE</name>
<dbReference type="AlphaFoldDB" id="A0A0G4H1V2"/>
<dbReference type="Pfam" id="PF00805">
    <property type="entry name" value="Pentapeptide"/>
    <property type="match status" value="1"/>
</dbReference>
<gene>
    <name evidence="2" type="ORF">Cvel_24357</name>
</gene>
<dbReference type="EMBL" id="CDMZ01001789">
    <property type="protein sequence ID" value="CEM37606.1"/>
    <property type="molecule type" value="Genomic_DNA"/>
</dbReference>
<sequence length="258" mass="27131">MQSAKVSCTTFAVVVVSCLLSPCQAFLVSPRHFKLRVPRALRGSAVKTSERPAIEVQLQRQEDELEAPSPTGPEETAVSCVMSAAAGESRREQIAKAATAVFGLVPFLLSAVEAQAISGGGKDYAGATIAGQDFSGKSYAKKDFSACLAEGTNFSNSNLVGARFYKAYLRDANFEGVSARGASFEQADVGGVSFKNADVSGAYFAASEISKVKDIEGADFSEASLRPDYLEALCKRPDAKGVNPKTGVSTRDSLLCGD</sequence>
<dbReference type="SUPFAM" id="SSF141571">
    <property type="entry name" value="Pentapeptide repeat-like"/>
    <property type="match status" value="1"/>
</dbReference>